<protein>
    <recommendedName>
        <fullName evidence="3">DUF2599 domain-containing protein</fullName>
    </recommendedName>
</protein>
<dbReference type="Pfam" id="PF10783">
    <property type="entry name" value="DUF2599"/>
    <property type="match status" value="1"/>
</dbReference>
<reference evidence="2" key="1">
    <citation type="submission" date="2019-11" db="EMBL/GenBank/DDBJ databases">
        <authorList>
            <person name="Feng L."/>
        </authorList>
    </citation>
    <scope>NUCLEOTIDE SEQUENCE</scope>
    <source>
        <strain evidence="2">PgorbachiiLFYP46</strain>
    </source>
</reference>
<feature type="signal peptide" evidence="1">
    <location>
        <begin position="1"/>
        <end position="27"/>
    </location>
</feature>
<name>A0A6N3CCR7_9FIRM</name>
<keyword evidence="1" id="KW-0732">Signal</keyword>
<feature type="chain" id="PRO_5026678137" description="DUF2599 domain-containing protein" evidence="1">
    <location>
        <begin position="28"/>
        <end position="154"/>
    </location>
</feature>
<dbReference type="AlphaFoldDB" id="A0A6N3CCR7"/>
<evidence type="ECO:0000313" key="2">
    <source>
        <dbReference type="EMBL" id="VYU14786.1"/>
    </source>
</evidence>
<organism evidence="2">
    <name type="scientific">Peptoniphilus gorbachii</name>
    <dbReference type="NCBI Taxonomy" id="411567"/>
    <lineage>
        <taxon>Bacteria</taxon>
        <taxon>Bacillati</taxon>
        <taxon>Bacillota</taxon>
        <taxon>Tissierellia</taxon>
        <taxon>Tissierellales</taxon>
        <taxon>Peptoniphilaceae</taxon>
        <taxon>Peptoniphilus</taxon>
    </lineage>
</organism>
<evidence type="ECO:0008006" key="3">
    <source>
        <dbReference type="Google" id="ProtNLM"/>
    </source>
</evidence>
<dbReference type="InterPro" id="IPR019719">
    <property type="entry name" value="DUF2599"/>
</dbReference>
<accession>A0A6N3CCR7</accession>
<dbReference type="RefSeq" id="WP_156702266.1">
    <property type="nucleotide sequence ID" value="NZ_CACRUP010000022.1"/>
</dbReference>
<evidence type="ECO:0000256" key="1">
    <source>
        <dbReference type="SAM" id="SignalP"/>
    </source>
</evidence>
<dbReference type="EMBL" id="CACRUP010000022">
    <property type="protein sequence ID" value="VYU14786.1"/>
    <property type="molecule type" value="Genomic_DNA"/>
</dbReference>
<gene>
    <name evidence="2" type="ORF">PGLFYP46_00358</name>
</gene>
<proteinExistence type="predicted"/>
<sequence length="154" mass="18093">MKNKVWQCKIMGILLVIVSIIPNKALASSGNIEINCSTDLSIINDELEDIPISNLVSSESVFKYFDDVTWIQRDGIWSLSISPKNFVRMSFSNDILIKSWNELKENFSNDVQWSQYKDNEDILFEQYKCHFFKAKIKNRWNIEPFRESIDRLCN</sequence>